<dbReference type="InterPro" id="IPR043472">
    <property type="entry name" value="Macro_dom-like"/>
</dbReference>
<comment type="catalytic activity">
    <reaction evidence="1 8">
        <text>Release of an N-terminal amino acid, Xaa-|-Yaa-, in which Xaa is preferably Leu, but may be other amino acids including Pro although not Arg or Lys, and Yaa may be Pro. Amino acid amides and methyl esters are also readily hydrolyzed, but rates on arylamides are exceedingly low.</text>
        <dbReference type="EC" id="3.4.11.1"/>
    </reaction>
</comment>
<comment type="similarity">
    <text evidence="3 8">Belongs to the peptidase M17 family.</text>
</comment>
<dbReference type="GO" id="GO:0006508">
    <property type="term" value="P:proteolysis"/>
    <property type="evidence" value="ECO:0007669"/>
    <property type="project" value="UniProtKB-KW"/>
</dbReference>
<evidence type="ECO:0000256" key="5">
    <source>
        <dbReference type="ARBA" id="ARBA00022670"/>
    </source>
</evidence>
<dbReference type="GO" id="GO:0005737">
    <property type="term" value="C:cytoplasm"/>
    <property type="evidence" value="ECO:0007669"/>
    <property type="project" value="UniProtKB-SubCell"/>
</dbReference>
<dbReference type="NCBIfam" id="NF002074">
    <property type="entry name" value="PRK00913.1-4"/>
    <property type="match status" value="1"/>
</dbReference>
<evidence type="ECO:0000256" key="3">
    <source>
        <dbReference type="ARBA" id="ARBA00009528"/>
    </source>
</evidence>
<evidence type="ECO:0000256" key="6">
    <source>
        <dbReference type="ARBA" id="ARBA00022801"/>
    </source>
</evidence>
<dbReference type="RefSeq" id="WP_062254902.1">
    <property type="nucleotide sequence ID" value="NZ_CP014229.1"/>
</dbReference>
<comment type="catalytic activity">
    <reaction evidence="2 8">
        <text>Release of an N-terminal amino acid, preferentially leucine, but not glutamic or aspartic acids.</text>
        <dbReference type="EC" id="3.4.11.10"/>
    </reaction>
</comment>
<dbReference type="InterPro" id="IPR011356">
    <property type="entry name" value="Leucine_aapep/pepB"/>
</dbReference>
<feature type="binding site" evidence="8">
    <location>
        <position position="349"/>
    </location>
    <ligand>
        <name>Mn(2+)</name>
        <dbReference type="ChEBI" id="CHEBI:29035"/>
        <label>1</label>
    </ligand>
</feature>
<feature type="binding site" evidence="8">
    <location>
        <position position="272"/>
    </location>
    <ligand>
        <name>Mn(2+)</name>
        <dbReference type="ChEBI" id="CHEBI:29035"/>
        <label>1</label>
    </ligand>
</feature>
<dbReference type="PROSITE" id="PS00631">
    <property type="entry name" value="CYTOSOL_AP"/>
    <property type="match status" value="1"/>
</dbReference>
<reference evidence="11" key="1">
    <citation type="submission" date="2016-02" db="EMBL/GenBank/DDBJ databases">
        <authorList>
            <person name="Holder M.E."/>
            <person name="Ajami N.J."/>
            <person name="Petrosino J.F."/>
        </authorList>
    </citation>
    <scope>NUCLEOTIDE SEQUENCE [LARGE SCALE GENOMIC DNA]</scope>
    <source>
        <strain evidence="11">CCUG 45958</strain>
    </source>
</reference>
<evidence type="ECO:0000259" key="9">
    <source>
        <dbReference type="PROSITE" id="PS00631"/>
    </source>
</evidence>
<dbReference type="Proteomes" id="UP000069241">
    <property type="component" value="Chromosome"/>
</dbReference>
<dbReference type="PRINTS" id="PR00481">
    <property type="entry name" value="LAMNOPPTDASE"/>
</dbReference>
<dbReference type="InterPro" id="IPR023042">
    <property type="entry name" value="Peptidase_M17_leu_NH2_pept"/>
</dbReference>
<keyword evidence="8" id="KW-0963">Cytoplasm</keyword>
<dbReference type="HAMAP" id="MF_00181">
    <property type="entry name" value="Cytosol_peptidase_M17"/>
    <property type="match status" value="1"/>
</dbReference>
<organism evidence="10 11">
    <name type="scientific">Desulfovibrio fairfieldensis</name>
    <dbReference type="NCBI Taxonomy" id="44742"/>
    <lineage>
        <taxon>Bacteria</taxon>
        <taxon>Pseudomonadati</taxon>
        <taxon>Thermodesulfobacteriota</taxon>
        <taxon>Desulfovibrionia</taxon>
        <taxon>Desulfovibrionales</taxon>
        <taxon>Desulfovibrionaceae</taxon>
        <taxon>Desulfovibrio</taxon>
    </lineage>
</organism>
<feature type="binding site" evidence="8">
    <location>
        <position position="351"/>
    </location>
    <ligand>
        <name>Mn(2+)</name>
        <dbReference type="ChEBI" id="CHEBI:29035"/>
        <label>1</label>
    </ligand>
</feature>
<feature type="binding site" evidence="8">
    <location>
        <position position="351"/>
    </location>
    <ligand>
        <name>Mn(2+)</name>
        <dbReference type="ChEBI" id="CHEBI:29035"/>
        <label>2</label>
    </ligand>
</feature>
<feature type="active site" evidence="8">
    <location>
        <position position="353"/>
    </location>
</feature>
<dbReference type="InterPro" id="IPR000819">
    <property type="entry name" value="Peptidase_M17_C"/>
</dbReference>
<evidence type="ECO:0000256" key="2">
    <source>
        <dbReference type="ARBA" id="ARBA00000967"/>
    </source>
</evidence>
<dbReference type="SUPFAM" id="SSF52949">
    <property type="entry name" value="Macro domain-like"/>
    <property type="match status" value="1"/>
</dbReference>
<dbReference type="Pfam" id="PF00883">
    <property type="entry name" value="Peptidase_M17"/>
    <property type="match status" value="1"/>
</dbReference>
<evidence type="ECO:0000256" key="4">
    <source>
        <dbReference type="ARBA" id="ARBA00022438"/>
    </source>
</evidence>
<accession>A0A0X8JMT3</accession>
<dbReference type="Pfam" id="PF02789">
    <property type="entry name" value="Peptidase_M17_N"/>
    <property type="match status" value="1"/>
</dbReference>
<dbReference type="STRING" id="44742.AXF13_12835"/>
<comment type="subcellular location">
    <subcellularLocation>
        <location evidence="8">Cytoplasm</location>
    </subcellularLocation>
</comment>
<dbReference type="KEGG" id="dfi:AXF13_12835"/>
<keyword evidence="11" id="KW-1185">Reference proteome</keyword>
<evidence type="ECO:0000256" key="8">
    <source>
        <dbReference type="HAMAP-Rule" id="MF_00181"/>
    </source>
</evidence>
<feature type="binding site" evidence="8">
    <location>
        <position position="290"/>
    </location>
    <ligand>
        <name>Mn(2+)</name>
        <dbReference type="ChEBI" id="CHEBI:29035"/>
        <label>2</label>
    </ligand>
</feature>
<keyword evidence="5 8" id="KW-0645">Protease</keyword>
<dbReference type="EMBL" id="CP014229">
    <property type="protein sequence ID" value="AMD91616.1"/>
    <property type="molecule type" value="Genomic_DNA"/>
</dbReference>
<evidence type="ECO:0000256" key="7">
    <source>
        <dbReference type="ARBA" id="ARBA00023211"/>
    </source>
</evidence>
<feature type="active site" evidence="8">
    <location>
        <position position="279"/>
    </location>
</feature>
<protein>
    <recommendedName>
        <fullName evidence="8">Probable cytosol aminopeptidase</fullName>
        <ecNumber evidence="8">3.4.11.1</ecNumber>
    </recommendedName>
    <alternativeName>
        <fullName evidence="8">Leucine aminopeptidase</fullName>
        <shortName evidence="8">LAP</shortName>
        <ecNumber evidence="8">3.4.11.10</ecNumber>
    </alternativeName>
    <alternativeName>
        <fullName evidence="8">Leucyl aminopeptidase</fullName>
    </alternativeName>
</protein>
<dbReference type="EC" id="3.4.11.10" evidence="8"/>
<keyword evidence="6 8" id="KW-0378">Hydrolase</keyword>
<dbReference type="CDD" id="cd00433">
    <property type="entry name" value="Peptidase_M17"/>
    <property type="match status" value="1"/>
</dbReference>
<keyword evidence="8" id="KW-0479">Metal-binding</keyword>
<keyword evidence="7 8" id="KW-0464">Manganese</keyword>
<name>A0A0X8JMT3_9BACT</name>
<dbReference type="AlphaFoldDB" id="A0A0X8JMT3"/>
<dbReference type="PANTHER" id="PTHR11963:SF23">
    <property type="entry name" value="CYTOSOL AMINOPEPTIDASE"/>
    <property type="match status" value="1"/>
</dbReference>
<keyword evidence="4 8" id="KW-0031">Aminopeptidase</keyword>
<dbReference type="EC" id="3.4.11.1" evidence="8"/>
<sequence length="501" mass="53259">MDIRFQNLGPEQWKAEIMLAPACEGEDILRECPELDKAAPWLAIAPAMRDFKGKDGELVLLHGHPELSVPRVLAVGLGPREKVDAARLRAAIAAAVQRCRGLGLNSILLPEPALSRLPGGRERLVEECVYAAQLALYRFTALKKPQEDEAADPQWLALGFDGQSVPDGEHAAARRGERAAKAVALARDLANMPGNLLYPESLAQRAVELGRELGFTCTVLDETALAEEGMGALLAVGQGSARPPRLVVLEHAPEGHEQDKPLILVGKGITFDSGGISLKPAANMQQMKCDMTGAADVLAAIATLAEEDAPRRVIGLLACAENMPDGRATRPGDVVRSAGGDTVEITNTDAEGRLVLCDALAYAQKQWTPAAMVDIATLTGACAVALGTELAGLFCDDTDLAERIRAAGGVGGENYWRLPLWQPYAEQLKSEVADICHTGPREGGAINAALFLKHFVREGVRWAHLDIAGVDWNAKKSPLCPVGASGFGARTLLELARGGVQ</sequence>
<proteinExistence type="inferred from homology"/>
<dbReference type="GO" id="GO:0030145">
    <property type="term" value="F:manganese ion binding"/>
    <property type="evidence" value="ECO:0007669"/>
    <property type="project" value="UniProtKB-UniRule"/>
</dbReference>
<comment type="cofactor">
    <cofactor evidence="8">
        <name>Mn(2+)</name>
        <dbReference type="ChEBI" id="CHEBI:29035"/>
    </cofactor>
    <text evidence="8">Binds 2 manganese ions per subunit.</text>
</comment>
<evidence type="ECO:0000313" key="10">
    <source>
        <dbReference type="EMBL" id="AMD91616.1"/>
    </source>
</evidence>
<evidence type="ECO:0000256" key="1">
    <source>
        <dbReference type="ARBA" id="ARBA00000135"/>
    </source>
</evidence>
<dbReference type="NCBIfam" id="NF002073">
    <property type="entry name" value="PRK00913.1-2"/>
    <property type="match status" value="1"/>
</dbReference>
<evidence type="ECO:0000313" key="11">
    <source>
        <dbReference type="Proteomes" id="UP000069241"/>
    </source>
</evidence>
<dbReference type="SUPFAM" id="SSF53187">
    <property type="entry name" value="Zn-dependent exopeptidases"/>
    <property type="match status" value="1"/>
</dbReference>
<gene>
    <name evidence="8" type="primary">pepA</name>
    <name evidence="10" type="ORF">AXF13_12835</name>
</gene>
<feature type="binding site" evidence="8">
    <location>
        <position position="267"/>
    </location>
    <ligand>
        <name>Mn(2+)</name>
        <dbReference type="ChEBI" id="CHEBI:29035"/>
        <label>2</label>
    </ligand>
</feature>
<dbReference type="GO" id="GO:0070006">
    <property type="term" value="F:metalloaminopeptidase activity"/>
    <property type="evidence" value="ECO:0007669"/>
    <property type="project" value="InterPro"/>
</dbReference>
<feature type="binding site" evidence="8">
    <location>
        <position position="272"/>
    </location>
    <ligand>
        <name>Mn(2+)</name>
        <dbReference type="ChEBI" id="CHEBI:29035"/>
        <label>2</label>
    </ligand>
</feature>
<dbReference type="InterPro" id="IPR008283">
    <property type="entry name" value="Peptidase_M17_N"/>
</dbReference>
<dbReference type="Gene3D" id="3.40.630.10">
    <property type="entry name" value="Zn peptidases"/>
    <property type="match status" value="1"/>
</dbReference>
<dbReference type="PANTHER" id="PTHR11963">
    <property type="entry name" value="LEUCINE AMINOPEPTIDASE-RELATED"/>
    <property type="match status" value="1"/>
</dbReference>
<comment type="function">
    <text evidence="8">Presumably involved in the processing and regular turnover of intracellular proteins. Catalyzes the removal of unsubstituted N-terminal amino acids from various peptides.</text>
</comment>
<feature type="domain" description="Cytosol aminopeptidase" evidence="9">
    <location>
        <begin position="347"/>
        <end position="354"/>
    </location>
</feature>
<dbReference type="Gene3D" id="3.40.220.10">
    <property type="entry name" value="Leucine Aminopeptidase, subunit E, domain 1"/>
    <property type="match status" value="1"/>
</dbReference>